<dbReference type="CDD" id="cd14659">
    <property type="entry name" value="Imelysin-like_IPPA"/>
    <property type="match status" value="1"/>
</dbReference>
<name>A0A839IX04_9GAMM</name>
<evidence type="ECO:0000259" key="4">
    <source>
        <dbReference type="Pfam" id="PF09375"/>
    </source>
</evidence>
<comment type="subcellular location">
    <subcellularLocation>
        <location evidence="1">Cell envelope</location>
    </subcellularLocation>
</comment>
<evidence type="ECO:0000256" key="3">
    <source>
        <dbReference type="SAM" id="SignalP"/>
    </source>
</evidence>
<dbReference type="Proteomes" id="UP000565262">
    <property type="component" value="Unassembled WGS sequence"/>
</dbReference>
<accession>A0A839IX04</accession>
<feature type="chain" id="PRO_5032984542" evidence="3">
    <location>
        <begin position="24"/>
        <end position="369"/>
    </location>
</feature>
<sequence length="369" mass="41377">MQGTLSFAVTGVLSTLLSAPLWAASSEIPFDYDAFIISTENTQSEHMKQLIADNQQFSSTVVQACDNIQEQNTPLTEWQALGKLQKQWRNSARQWQRIQVFPLGPNVDTTVRLNITFWPDKKNLVERKMRAMVQQGTQPDIHQGGIAVQGMAASEYLLFDPGYLQRSSVHQTCPSLVAISQQSLKNSEALLTRWQESEFLAHWHDAGLGNETFASTTQAAGYLLAGLAQSAEVIAKDKIYKPFRLNKDKANSNLYLAENWRSGLSLDNMQQNLADIDQMYHGTDGKNGPHQLLLRKGFADEATAISEQLQNVRRQLSQLADYGDQTFVSTEARNLAKAIYLDIKKLEQALKKPLVHFDLAQTFNSRDGD</sequence>
<organism evidence="5 6">
    <name type="scientific">Oceanospirillum sediminis</name>
    <dbReference type="NCBI Taxonomy" id="2760088"/>
    <lineage>
        <taxon>Bacteria</taxon>
        <taxon>Pseudomonadati</taxon>
        <taxon>Pseudomonadota</taxon>
        <taxon>Gammaproteobacteria</taxon>
        <taxon>Oceanospirillales</taxon>
        <taxon>Oceanospirillaceae</taxon>
        <taxon>Oceanospirillum</taxon>
    </lineage>
</organism>
<evidence type="ECO:0000256" key="1">
    <source>
        <dbReference type="ARBA" id="ARBA00004196"/>
    </source>
</evidence>
<feature type="signal peptide" evidence="3">
    <location>
        <begin position="1"/>
        <end position="23"/>
    </location>
</feature>
<keyword evidence="2 3" id="KW-0732">Signal</keyword>
<proteinExistence type="predicted"/>
<dbReference type="Gene3D" id="1.20.1420.20">
    <property type="entry name" value="M75 peptidase, HXXE motif"/>
    <property type="match status" value="1"/>
</dbReference>
<dbReference type="RefSeq" id="WP_182810960.1">
    <property type="nucleotide sequence ID" value="NZ_JACJFM010000044.1"/>
</dbReference>
<comment type="caution">
    <text evidence="5">The sequence shown here is derived from an EMBL/GenBank/DDBJ whole genome shotgun (WGS) entry which is preliminary data.</text>
</comment>
<evidence type="ECO:0000256" key="2">
    <source>
        <dbReference type="ARBA" id="ARBA00022729"/>
    </source>
</evidence>
<dbReference type="InterPro" id="IPR034984">
    <property type="entry name" value="Imelysin-like_IPPA"/>
</dbReference>
<dbReference type="GO" id="GO:0030313">
    <property type="term" value="C:cell envelope"/>
    <property type="evidence" value="ECO:0007669"/>
    <property type="project" value="UniProtKB-SubCell"/>
</dbReference>
<dbReference type="AlphaFoldDB" id="A0A839IX04"/>
<protein>
    <submittedName>
        <fullName evidence="5">Imelysin family protein</fullName>
    </submittedName>
</protein>
<dbReference type="Pfam" id="PF09375">
    <property type="entry name" value="Peptidase_M75"/>
    <property type="match status" value="1"/>
</dbReference>
<dbReference type="InterPro" id="IPR018976">
    <property type="entry name" value="Imelysin-like"/>
</dbReference>
<evidence type="ECO:0000313" key="5">
    <source>
        <dbReference type="EMBL" id="MBB1489154.1"/>
    </source>
</evidence>
<dbReference type="EMBL" id="JACJFM010000044">
    <property type="protein sequence ID" value="MBB1489154.1"/>
    <property type="molecule type" value="Genomic_DNA"/>
</dbReference>
<feature type="domain" description="Imelysin-like" evidence="4">
    <location>
        <begin position="48"/>
        <end position="348"/>
    </location>
</feature>
<keyword evidence="6" id="KW-1185">Reference proteome</keyword>
<dbReference type="InterPro" id="IPR038352">
    <property type="entry name" value="Imelysin_sf"/>
</dbReference>
<gene>
    <name evidence="5" type="ORF">H4O21_21315</name>
</gene>
<evidence type="ECO:0000313" key="6">
    <source>
        <dbReference type="Proteomes" id="UP000565262"/>
    </source>
</evidence>
<reference evidence="5 6" key="1">
    <citation type="submission" date="2020-08" db="EMBL/GenBank/DDBJ databases">
        <title>Oceanospirillum sp. nov. isolated from marine sediment.</title>
        <authorList>
            <person name="Ji X."/>
        </authorList>
    </citation>
    <scope>NUCLEOTIDE SEQUENCE [LARGE SCALE GENOMIC DNA]</scope>
    <source>
        <strain evidence="5 6">D5</strain>
    </source>
</reference>